<dbReference type="EMBL" id="CP014034">
    <property type="protein sequence ID" value="AMF93078.1"/>
    <property type="molecule type" value="Genomic_DNA"/>
</dbReference>
<dbReference type="Proteomes" id="UP000254626">
    <property type="component" value="Unassembled WGS sequence"/>
</dbReference>
<reference evidence="4" key="1">
    <citation type="submission" date="2015-12" db="EMBL/GenBank/DDBJ databases">
        <title>FDA dAtabase for Regulatory Grade micrObial Sequences (FDA-ARGOS): Supporting development and validation of Infectious Disease Dx tests.</title>
        <authorList>
            <person name="Hoffmann M."/>
            <person name="Allard M."/>
            <person name="Evans P."/>
            <person name="Brown E."/>
            <person name="Tallon L.J."/>
            <person name="Sadzewicz L."/>
            <person name="Sengamalay N."/>
            <person name="Ott S."/>
            <person name="Godinez A."/>
            <person name="Nagaraj S."/>
            <person name="Vyas G."/>
            <person name="Aluvathingal J."/>
            <person name="Nadendla S."/>
            <person name="Geyer C."/>
            <person name="Sichtig H."/>
        </authorList>
    </citation>
    <scope>NUCLEOTIDE SEQUENCE [LARGE SCALE GENOMIC DNA]</scope>
    <source>
        <strain evidence="4">ATCC 33809</strain>
    </source>
</reference>
<dbReference type="SUPFAM" id="SSF53300">
    <property type="entry name" value="vWA-like"/>
    <property type="match status" value="1"/>
</dbReference>
<name>A0AAX2LTA8_VIBFL</name>
<dbReference type="Proteomes" id="UP000057088">
    <property type="component" value="Chromosome 1"/>
</dbReference>
<dbReference type="EMBL" id="UHIP01000002">
    <property type="protein sequence ID" value="SUQ26443.1"/>
    <property type="molecule type" value="Genomic_DNA"/>
</dbReference>
<dbReference type="Pfam" id="PF01882">
    <property type="entry name" value="DUF58"/>
    <property type="match status" value="1"/>
</dbReference>
<reference evidence="3 5" key="3">
    <citation type="submission" date="2018-06" db="EMBL/GenBank/DDBJ databases">
        <authorList>
            <consortium name="Pathogen Informatics"/>
            <person name="Doyle S."/>
        </authorList>
    </citation>
    <scope>NUCLEOTIDE SEQUENCE [LARGE SCALE GENOMIC DNA]</scope>
    <source>
        <strain evidence="3 5">NCTC11327</strain>
    </source>
</reference>
<sequence length="308" mass="34985">MATTPLHHLPPHANGVTLSLEELLPYQQQSVRWLPPARSLWTQMSGQHQSRSLGRGMDFAEVRQYQPGDDIRAIDWRVTARTGKPHTKLFTEEREKPVVLYIDLSASMQFGSQLMLKSVQAAHVASLISWLSVAQKDRVGAVIDLGNKQIELKPTSRRKGPLQLMAQLVSAQQEALSSLSPEQAPLHNALQVLNRMCPKGSEVILISDFVRYDDSLKPLFNQLRKHNRVRLVHIYDPLEQGNTAFRGVERVRDNQQTRWLNFSINSTRTGIKKAFESQKEKLKSLSQSMEMDYRSLTCEIPLLQQLSG</sequence>
<keyword evidence="4" id="KW-1185">Reference proteome</keyword>
<dbReference type="PANTHER" id="PTHR33608:SF12">
    <property type="entry name" value="DUF58 DOMAIN-CONTAINING PROTEIN"/>
    <property type="match status" value="1"/>
</dbReference>
<gene>
    <name evidence="2" type="ORF">AL536_06380</name>
    <name evidence="3" type="ORF">NCTC11327_03304</name>
</gene>
<feature type="domain" description="DUF58" evidence="1">
    <location>
        <begin position="61"/>
        <end position="279"/>
    </location>
</feature>
<dbReference type="AlphaFoldDB" id="A0AAX2LTA8"/>
<evidence type="ECO:0000313" key="2">
    <source>
        <dbReference type="EMBL" id="AMF93078.1"/>
    </source>
</evidence>
<protein>
    <submittedName>
        <fullName evidence="3">Cytoplasmic protein</fullName>
    </submittedName>
    <submittedName>
        <fullName evidence="2">DUF58 domain-containing protein</fullName>
    </submittedName>
</protein>
<organism evidence="3 5">
    <name type="scientific">Vibrio fluvialis</name>
    <dbReference type="NCBI Taxonomy" id="676"/>
    <lineage>
        <taxon>Bacteria</taxon>
        <taxon>Pseudomonadati</taxon>
        <taxon>Pseudomonadota</taxon>
        <taxon>Gammaproteobacteria</taxon>
        <taxon>Vibrionales</taxon>
        <taxon>Vibrionaceae</taxon>
        <taxon>Vibrio</taxon>
    </lineage>
</organism>
<evidence type="ECO:0000313" key="5">
    <source>
        <dbReference type="Proteomes" id="UP000254626"/>
    </source>
</evidence>
<evidence type="ECO:0000259" key="1">
    <source>
        <dbReference type="Pfam" id="PF01882"/>
    </source>
</evidence>
<dbReference type="RefSeq" id="WP_020329805.1">
    <property type="nucleotide sequence ID" value="NZ_AP028129.1"/>
</dbReference>
<dbReference type="InterPro" id="IPR002881">
    <property type="entry name" value="DUF58"/>
</dbReference>
<accession>A0AAX2LTA8</accession>
<evidence type="ECO:0000313" key="4">
    <source>
        <dbReference type="Proteomes" id="UP000057088"/>
    </source>
</evidence>
<dbReference type="InterPro" id="IPR036465">
    <property type="entry name" value="vWFA_dom_sf"/>
</dbReference>
<reference evidence="2" key="2">
    <citation type="submission" date="2018-01" db="EMBL/GenBank/DDBJ databases">
        <title>FDA dAtabase for Regulatory Grade micrObial Sequences (FDA-ARGOS): Supporting development and validation of Infectious Disease Dx tests.</title>
        <authorList>
            <person name="Hoffmann M."/>
            <person name="Allard M."/>
            <person name="Evans P."/>
            <person name="Brown E."/>
            <person name="Tallon L."/>
            <person name="Sadzewicz L."/>
            <person name="Sengamalay N."/>
            <person name="Ott S."/>
            <person name="Godinez A."/>
            <person name="Nagaraj S."/>
            <person name="Vyas G."/>
            <person name="Aluvathingal J."/>
            <person name="Nadendla S."/>
            <person name="Geyer C."/>
            <person name="Sichtig H."/>
        </authorList>
    </citation>
    <scope>NUCLEOTIDE SEQUENCE</scope>
    <source>
        <strain evidence="2">ATCC 33809</strain>
    </source>
</reference>
<proteinExistence type="predicted"/>
<dbReference type="PANTHER" id="PTHR33608">
    <property type="entry name" value="BLL2464 PROTEIN"/>
    <property type="match status" value="1"/>
</dbReference>
<dbReference type="KEGG" id="vfl:AL536_06380"/>
<evidence type="ECO:0000313" key="3">
    <source>
        <dbReference type="EMBL" id="SUQ26443.1"/>
    </source>
</evidence>
<dbReference type="GeneID" id="29383913"/>